<dbReference type="AlphaFoldDB" id="F8Q705"/>
<keyword evidence="3" id="KW-1185">Reference proteome</keyword>
<feature type="compositionally biased region" description="Pro residues" evidence="1">
    <location>
        <begin position="209"/>
        <end position="219"/>
    </location>
</feature>
<feature type="region of interest" description="Disordered" evidence="1">
    <location>
        <begin position="100"/>
        <end position="303"/>
    </location>
</feature>
<sequence>MSASQSKQCPSPRCQSPNPFLDLEEAPTRPTTPYSLAEAPNPVPPLCNHPSHGVSHWDKHPPTVDHHFFEMMLRFVERYEVSEDGFRHLLTGVRRALDDVGSHDLPPQSPCPPGRKEIDALFRTPGPVTFTESRTPAPQTVIQGGEGPFADGEEGPGGPSEEAGESPPRCVASASDSEVKAGSPSLPGPLGAPALSQSEEDLWRCVSPGPWPDFGPWPDDPSDDPAALSPPPGPAMDESAGRVPAPGAGEPAVPHVHRPGLRRTRRRRQSSRVPGNSVRGPAGSRGPRAGNSGGTPPAPFVPRSEIRLSLDKMKLRMEGLRQDLVFLLAGDDMANLEKAIEEHAAQAYRDGFAAGRVMAWFVVTINSTNVVRFAVARQLVFHEDGAVGADGSWAPELSAPNRVIHAVYDPDIQRQHAELVHVLRNLRIPLSSELRMSQLLRSP</sequence>
<reference evidence="3" key="1">
    <citation type="journal article" date="2011" name="Science">
        <title>The plant cell wall-decomposing machinery underlies the functional diversity of forest fungi.</title>
        <authorList>
            <person name="Eastwood D.C."/>
            <person name="Floudas D."/>
            <person name="Binder M."/>
            <person name="Majcherczyk A."/>
            <person name="Schneider P."/>
            <person name="Aerts A."/>
            <person name="Asiegbu F.O."/>
            <person name="Baker S.E."/>
            <person name="Barry K."/>
            <person name="Bendiksby M."/>
            <person name="Blumentritt M."/>
            <person name="Coutinho P.M."/>
            <person name="Cullen D."/>
            <person name="de Vries R.P."/>
            <person name="Gathman A."/>
            <person name="Goodell B."/>
            <person name="Henrissat B."/>
            <person name="Ihrmark K."/>
            <person name="Kauserud H."/>
            <person name="Kohler A."/>
            <person name="LaButti K."/>
            <person name="Lapidus A."/>
            <person name="Lavin J.L."/>
            <person name="Lee Y.-H."/>
            <person name="Lindquist E."/>
            <person name="Lilly W."/>
            <person name="Lucas S."/>
            <person name="Morin E."/>
            <person name="Murat C."/>
            <person name="Oguiza J.A."/>
            <person name="Park J."/>
            <person name="Pisabarro A.G."/>
            <person name="Riley R."/>
            <person name="Rosling A."/>
            <person name="Salamov A."/>
            <person name="Schmidt O."/>
            <person name="Schmutz J."/>
            <person name="Skrede I."/>
            <person name="Stenlid J."/>
            <person name="Wiebenga A."/>
            <person name="Xie X."/>
            <person name="Kuees U."/>
            <person name="Hibbett D.S."/>
            <person name="Hoffmeister D."/>
            <person name="Hoegberg N."/>
            <person name="Martin F."/>
            <person name="Grigoriev I.V."/>
            <person name="Watkinson S.C."/>
        </authorList>
    </citation>
    <scope>NUCLEOTIDE SEQUENCE [LARGE SCALE GENOMIC DNA]</scope>
    <source>
        <strain evidence="3">strain S7.3</strain>
    </source>
</reference>
<evidence type="ECO:0000313" key="2">
    <source>
        <dbReference type="EMBL" id="EGN95343.1"/>
    </source>
</evidence>
<evidence type="ECO:0000313" key="3">
    <source>
        <dbReference type="Proteomes" id="UP000008063"/>
    </source>
</evidence>
<dbReference type="HOGENOM" id="CLU_765399_0_0_1"/>
<gene>
    <name evidence="2" type="ORF">SERLA73DRAFT_76451</name>
</gene>
<evidence type="ECO:0000256" key="1">
    <source>
        <dbReference type="SAM" id="MobiDB-lite"/>
    </source>
</evidence>
<feature type="compositionally biased region" description="Polar residues" evidence="1">
    <location>
        <begin position="1"/>
        <end position="18"/>
    </location>
</feature>
<feature type="region of interest" description="Disordered" evidence="1">
    <location>
        <begin position="1"/>
        <end position="43"/>
    </location>
</feature>
<feature type="compositionally biased region" description="Low complexity" evidence="1">
    <location>
        <begin position="279"/>
        <end position="290"/>
    </location>
</feature>
<feature type="compositionally biased region" description="Low complexity" evidence="1">
    <location>
        <begin position="159"/>
        <end position="168"/>
    </location>
</feature>
<dbReference type="InParanoid" id="F8Q705"/>
<organism evidence="3">
    <name type="scientific">Serpula lacrymans var. lacrymans (strain S7.3)</name>
    <name type="common">Dry rot fungus</name>
    <dbReference type="NCBI Taxonomy" id="936435"/>
    <lineage>
        <taxon>Eukaryota</taxon>
        <taxon>Fungi</taxon>
        <taxon>Dikarya</taxon>
        <taxon>Basidiomycota</taxon>
        <taxon>Agaricomycotina</taxon>
        <taxon>Agaricomycetes</taxon>
        <taxon>Agaricomycetidae</taxon>
        <taxon>Boletales</taxon>
        <taxon>Coniophorineae</taxon>
        <taxon>Serpulaceae</taxon>
        <taxon>Serpula</taxon>
    </lineage>
</organism>
<name>F8Q705_SERL3</name>
<feature type="compositionally biased region" description="Basic residues" evidence="1">
    <location>
        <begin position="255"/>
        <end position="270"/>
    </location>
</feature>
<protein>
    <submittedName>
        <fullName evidence="2">Uncharacterized protein</fullName>
    </submittedName>
</protein>
<dbReference type="Proteomes" id="UP000008063">
    <property type="component" value="Unassembled WGS sequence"/>
</dbReference>
<feature type="compositionally biased region" description="Low complexity" evidence="1">
    <location>
        <begin position="241"/>
        <end position="254"/>
    </location>
</feature>
<feature type="compositionally biased region" description="Low complexity" evidence="1">
    <location>
        <begin position="181"/>
        <end position="196"/>
    </location>
</feature>
<accession>F8Q705</accession>
<feature type="compositionally biased region" description="Polar residues" evidence="1">
    <location>
        <begin position="130"/>
        <end position="142"/>
    </location>
</feature>
<proteinExistence type="predicted"/>
<dbReference type="EMBL" id="GL945485">
    <property type="protein sequence ID" value="EGN95343.1"/>
    <property type="molecule type" value="Genomic_DNA"/>
</dbReference>